<keyword evidence="1" id="KW-0472">Membrane</keyword>
<name>A0ABY4GPW9_9BACI</name>
<accession>A0ABY4GPW9</accession>
<organism evidence="2 3">
    <name type="scientific">Gracilibacillus salinarum</name>
    <dbReference type="NCBI Taxonomy" id="2932255"/>
    <lineage>
        <taxon>Bacteria</taxon>
        <taxon>Bacillati</taxon>
        <taxon>Bacillota</taxon>
        <taxon>Bacilli</taxon>
        <taxon>Bacillales</taxon>
        <taxon>Bacillaceae</taxon>
        <taxon>Gracilibacillus</taxon>
    </lineage>
</organism>
<keyword evidence="3" id="KW-1185">Reference proteome</keyword>
<evidence type="ECO:0000256" key="1">
    <source>
        <dbReference type="SAM" id="Phobius"/>
    </source>
</evidence>
<feature type="transmembrane region" description="Helical" evidence="1">
    <location>
        <begin position="33"/>
        <end position="57"/>
    </location>
</feature>
<evidence type="ECO:0000313" key="3">
    <source>
        <dbReference type="Proteomes" id="UP000831537"/>
    </source>
</evidence>
<evidence type="ECO:0000313" key="2">
    <source>
        <dbReference type="EMBL" id="UOQ85757.1"/>
    </source>
</evidence>
<dbReference type="RefSeq" id="WP_244745957.1">
    <property type="nucleotide sequence ID" value="NZ_CP095071.1"/>
</dbReference>
<sequence>MRNFLTLICSMLIFFVGFHRVFIESVSAVSLVVAYIFMITGLIGVITNASNLIRVFAERKRRDNIL</sequence>
<keyword evidence="1" id="KW-1133">Transmembrane helix</keyword>
<keyword evidence="1" id="KW-0812">Transmembrane</keyword>
<proteinExistence type="predicted"/>
<gene>
    <name evidence="2" type="ORF">MUN87_02280</name>
</gene>
<dbReference type="Proteomes" id="UP000831537">
    <property type="component" value="Chromosome"/>
</dbReference>
<dbReference type="EMBL" id="CP095071">
    <property type="protein sequence ID" value="UOQ85757.1"/>
    <property type="molecule type" value="Genomic_DNA"/>
</dbReference>
<protein>
    <submittedName>
        <fullName evidence="2">Uncharacterized protein</fullName>
    </submittedName>
</protein>
<reference evidence="2 3" key="1">
    <citation type="submission" date="2022-04" db="EMBL/GenBank/DDBJ databases">
        <title>Gracilibacillus sp. isolated from saltern.</title>
        <authorList>
            <person name="Won M."/>
            <person name="Lee C.-M."/>
            <person name="Woen H.-Y."/>
            <person name="Kwon S.-W."/>
        </authorList>
    </citation>
    <scope>NUCLEOTIDE SEQUENCE [LARGE SCALE GENOMIC DNA]</scope>
    <source>
        <strain evidence="2 3">SSPM10-3</strain>
    </source>
</reference>